<feature type="compositionally biased region" description="Pro residues" evidence="1">
    <location>
        <begin position="55"/>
        <end position="65"/>
    </location>
</feature>
<feature type="region of interest" description="Disordered" evidence="1">
    <location>
        <begin position="112"/>
        <end position="136"/>
    </location>
</feature>
<dbReference type="EMBL" id="CP097508">
    <property type="protein sequence ID" value="URE09408.1"/>
    <property type="molecule type" value="Genomic_DNA"/>
</dbReference>
<accession>A0A9E7GDY0</accession>
<dbReference type="OrthoDB" id="6373236at2759"/>
<evidence type="ECO:0000256" key="1">
    <source>
        <dbReference type="SAM" id="MobiDB-lite"/>
    </source>
</evidence>
<feature type="non-terminal residue" evidence="2">
    <location>
        <position position="1"/>
    </location>
</feature>
<gene>
    <name evidence="2" type="ORF">MUK42_04852</name>
</gene>
<dbReference type="Proteomes" id="UP001055439">
    <property type="component" value="Chromosome 6"/>
</dbReference>
<evidence type="ECO:0000313" key="2">
    <source>
        <dbReference type="EMBL" id="URE09408.1"/>
    </source>
</evidence>
<name>A0A9E7GDY0_9LILI</name>
<keyword evidence="3" id="KW-1185">Reference proteome</keyword>
<reference evidence="2" key="1">
    <citation type="submission" date="2022-05" db="EMBL/GenBank/DDBJ databases">
        <title>The Musa troglodytarum L. genome provides insights into the mechanism of non-climacteric behaviour and enrichment of carotenoids.</title>
        <authorList>
            <person name="Wang J."/>
        </authorList>
    </citation>
    <scope>NUCLEOTIDE SEQUENCE</scope>
    <source>
        <tissue evidence="2">Leaf</tissue>
    </source>
</reference>
<evidence type="ECO:0000313" key="3">
    <source>
        <dbReference type="Proteomes" id="UP001055439"/>
    </source>
</evidence>
<proteinExistence type="predicted"/>
<feature type="compositionally biased region" description="Low complexity" evidence="1">
    <location>
        <begin position="36"/>
        <end position="50"/>
    </location>
</feature>
<organism evidence="2 3">
    <name type="scientific">Musa troglodytarum</name>
    <name type="common">fe'i banana</name>
    <dbReference type="NCBI Taxonomy" id="320322"/>
    <lineage>
        <taxon>Eukaryota</taxon>
        <taxon>Viridiplantae</taxon>
        <taxon>Streptophyta</taxon>
        <taxon>Embryophyta</taxon>
        <taxon>Tracheophyta</taxon>
        <taxon>Spermatophyta</taxon>
        <taxon>Magnoliopsida</taxon>
        <taxon>Liliopsida</taxon>
        <taxon>Zingiberales</taxon>
        <taxon>Musaceae</taxon>
        <taxon>Musa</taxon>
    </lineage>
</organism>
<sequence length="136" mass="14349">AKTLALKRLQRASPDTASCYLQLRSRCLEKHPPVPASARSRAATRNRPNADPNPKSNPSPAPGPSRSPNLVNQATGAAESPVNSDSVGSVPTKSRCFKKTEATVLAVREASPEVDAAETEGSFGENVIDLDASRDN</sequence>
<dbReference type="AlphaFoldDB" id="A0A9E7GDY0"/>
<feature type="compositionally biased region" description="Polar residues" evidence="1">
    <location>
        <begin position="66"/>
        <end position="92"/>
    </location>
</feature>
<feature type="region of interest" description="Disordered" evidence="1">
    <location>
        <begin position="25"/>
        <end position="93"/>
    </location>
</feature>
<protein>
    <submittedName>
        <fullName evidence="2">Cyclin-dependent kinase inhibitor</fullName>
    </submittedName>
</protein>